<dbReference type="GO" id="GO:0005739">
    <property type="term" value="C:mitochondrion"/>
    <property type="evidence" value="ECO:0007669"/>
    <property type="project" value="TreeGrafter"/>
</dbReference>
<dbReference type="InterPro" id="IPR027417">
    <property type="entry name" value="P-loop_NTPase"/>
</dbReference>
<dbReference type="AlphaFoldDB" id="A0A9N8YVU4"/>
<evidence type="ECO:0000313" key="8">
    <source>
        <dbReference type="Proteomes" id="UP000789405"/>
    </source>
</evidence>
<keyword evidence="3 6" id="KW-0547">Nucleotide-binding</keyword>
<reference evidence="7" key="1">
    <citation type="submission" date="2021-06" db="EMBL/GenBank/DDBJ databases">
        <authorList>
            <person name="Kallberg Y."/>
            <person name="Tangrot J."/>
            <person name="Rosling A."/>
        </authorList>
    </citation>
    <scope>NUCLEOTIDE SEQUENCE</scope>
    <source>
        <strain evidence="7">MA453B</strain>
    </source>
</reference>
<dbReference type="PANTHER" id="PTHR11088:SF89">
    <property type="entry name" value="TRNA DIMETHYLALLYLTRANSFERASE"/>
    <property type="match status" value="1"/>
</dbReference>
<dbReference type="Gene3D" id="3.40.50.300">
    <property type="entry name" value="P-loop containing nucleotide triphosphate hydrolases"/>
    <property type="match status" value="1"/>
</dbReference>
<evidence type="ECO:0000256" key="6">
    <source>
        <dbReference type="RuleBase" id="RU003785"/>
    </source>
</evidence>
<organism evidence="7 8">
    <name type="scientific">Dentiscutata erythropus</name>
    <dbReference type="NCBI Taxonomy" id="1348616"/>
    <lineage>
        <taxon>Eukaryota</taxon>
        <taxon>Fungi</taxon>
        <taxon>Fungi incertae sedis</taxon>
        <taxon>Mucoromycota</taxon>
        <taxon>Glomeromycotina</taxon>
        <taxon>Glomeromycetes</taxon>
        <taxon>Diversisporales</taxon>
        <taxon>Gigasporaceae</taxon>
        <taxon>Dentiscutata</taxon>
    </lineage>
</organism>
<sequence length="544" mass="63190">MPRGVVAIVGTTGVGKSELGVQLAKALHGEVINGDSMQVYKGLDVITNKMPVEEREGIPHHLMDFLEPYQEYRVTEFTDDAIKIIKEIHSRDRVPIIVGGTHYYIQSLLWKNSLIKSYDDECDNDSEDDGILNAETDVLYKRLQEVDPVMANKWHWNDRRKIRRSLQIYLQTGKRHSDWIKEQHQPDEKASSLRFPLTCIFWLYADPKVLDQRLDKRVDKMIKMGLFEELKYLRNKVKTDISSGISIDYTRGIFQVIGYKEFEAYLNALEETPYLDDKVIDAIKESSIEAMKSATRRYSRKQIRWIRNKLLLKCQESNLNDADTDCISNVRVYLLNTTSLEKWNQDVRDVAITIVKEFLDKGTGPDPKSLSLEAKELLDPAIDTNTFDNLKAWTKYQCDICKIFNDNSPVVINGFSNWNQHLQSKWHRSNAKLKKEMDMNWGGQFPPWFKERKKKTNNVMKKQFSKGVTDFDEETGSSIEQIYNALRINKIRGNKRFDFMCATSKLKELEFPPNKTDVSGLHEQYPNNEGDLIVLPINKRLDII</sequence>
<evidence type="ECO:0000256" key="5">
    <source>
        <dbReference type="RuleBase" id="RU003783"/>
    </source>
</evidence>
<evidence type="ECO:0000256" key="1">
    <source>
        <dbReference type="ARBA" id="ARBA00005842"/>
    </source>
</evidence>
<dbReference type="Gene3D" id="3.30.160.60">
    <property type="entry name" value="Classic Zinc Finger"/>
    <property type="match status" value="1"/>
</dbReference>
<evidence type="ECO:0000313" key="7">
    <source>
        <dbReference type="EMBL" id="CAG8451344.1"/>
    </source>
</evidence>
<dbReference type="GO" id="GO:0052381">
    <property type="term" value="F:tRNA dimethylallyltransferase activity"/>
    <property type="evidence" value="ECO:0007669"/>
    <property type="project" value="UniProtKB-EC"/>
</dbReference>
<dbReference type="Proteomes" id="UP000789405">
    <property type="component" value="Unassembled WGS sequence"/>
</dbReference>
<keyword evidence="8" id="KW-1185">Reference proteome</keyword>
<dbReference type="GO" id="GO:0005524">
    <property type="term" value="F:ATP binding"/>
    <property type="evidence" value="ECO:0007669"/>
    <property type="project" value="UniProtKB-KW"/>
</dbReference>
<dbReference type="HAMAP" id="MF_00185">
    <property type="entry name" value="IPP_trans"/>
    <property type="match status" value="1"/>
</dbReference>
<dbReference type="PANTHER" id="PTHR11088">
    <property type="entry name" value="TRNA DIMETHYLALLYLTRANSFERASE"/>
    <property type="match status" value="1"/>
</dbReference>
<gene>
    <name evidence="7" type="ORF">DERYTH_LOCUS530</name>
</gene>
<keyword evidence="5" id="KW-0819">tRNA processing</keyword>
<proteinExistence type="inferred from homology"/>
<keyword evidence="4 6" id="KW-0067">ATP-binding</keyword>
<dbReference type="Pfam" id="PF01715">
    <property type="entry name" value="IPPT"/>
    <property type="match status" value="1"/>
</dbReference>
<dbReference type="InterPro" id="IPR039657">
    <property type="entry name" value="Dimethylallyltransferase"/>
</dbReference>
<dbReference type="NCBIfam" id="TIGR00174">
    <property type="entry name" value="miaA"/>
    <property type="match status" value="1"/>
</dbReference>
<dbReference type="SUPFAM" id="SSF52540">
    <property type="entry name" value="P-loop containing nucleoside triphosphate hydrolases"/>
    <property type="match status" value="2"/>
</dbReference>
<dbReference type="OrthoDB" id="775260at2759"/>
<comment type="caution">
    <text evidence="7">The sequence shown here is derived from an EMBL/GenBank/DDBJ whole genome shotgun (WGS) entry which is preliminary data.</text>
</comment>
<comment type="similarity">
    <text evidence="1 6">Belongs to the IPP transferase family.</text>
</comment>
<dbReference type="EMBL" id="CAJVPY010000120">
    <property type="protein sequence ID" value="CAG8451344.1"/>
    <property type="molecule type" value="Genomic_DNA"/>
</dbReference>
<protein>
    <recommendedName>
        <fullName evidence="5">tRNA dimethylallyltransferase</fullName>
        <ecNumber evidence="5">2.5.1.75</ecNumber>
    </recommendedName>
</protein>
<evidence type="ECO:0000256" key="3">
    <source>
        <dbReference type="ARBA" id="ARBA00022741"/>
    </source>
</evidence>
<comment type="catalytic activity">
    <reaction evidence="5">
        <text>adenosine(37) in tRNA + dimethylallyl diphosphate = N(6)-dimethylallyladenosine(37) in tRNA + diphosphate</text>
        <dbReference type="Rhea" id="RHEA:26482"/>
        <dbReference type="Rhea" id="RHEA-COMP:10162"/>
        <dbReference type="Rhea" id="RHEA-COMP:10375"/>
        <dbReference type="ChEBI" id="CHEBI:33019"/>
        <dbReference type="ChEBI" id="CHEBI:57623"/>
        <dbReference type="ChEBI" id="CHEBI:74411"/>
        <dbReference type="ChEBI" id="CHEBI:74415"/>
        <dbReference type="EC" id="2.5.1.75"/>
    </reaction>
</comment>
<name>A0A9N8YVU4_9GLOM</name>
<dbReference type="InterPro" id="IPR018022">
    <property type="entry name" value="IPT"/>
</dbReference>
<dbReference type="GO" id="GO:0006400">
    <property type="term" value="P:tRNA modification"/>
    <property type="evidence" value="ECO:0007669"/>
    <property type="project" value="TreeGrafter"/>
</dbReference>
<dbReference type="EC" id="2.5.1.75" evidence="5"/>
<dbReference type="Gene3D" id="1.10.20.140">
    <property type="match status" value="1"/>
</dbReference>
<accession>A0A9N8YVU4</accession>
<keyword evidence="2 6" id="KW-0808">Transferase</keyword>
<evidence type="ECO:0000256" key="2">
    <source>
        <dbReference type="ARBA" id="ARBA00022679"/>
    </source>
</evidence>
<evidence type="ECO:0000256" key="4">
    <source>
        <dbReference type="ARBA" id="ARBA00022840"/>
    </source>
</evidence>